<dbReference type="Pfam" id="PF00512">
    <property type="entry name" value="HisKA"/>
    <property type="match status" value="1"/>
</dbReference>
<keyword evidence="4" id="KW-0808">Transferase</keyword>
<evidence type="ECO:0000256" key="10">
    <source>
        <dbReference type="SAM" id="Coils"/>
    </source>
</evidence>
<reference evidence="13 14" key="1">
    <citation type="journal article" date="2017" name="ISME J.">
        <title>Energy and carbon metabolisms in a deep terrestrial subsurface fluid microbial community.</title>
        <authorList>
            <person name="Momper L."/>
            <person name="Jungbluth S.P."/>
            <person name="Lee M.D."/>
            <person name="Amend J.P."/>
        </authorList>
    </citation>
    <scope>NUCLEOTIDE SEQUENCE [LARGE SCALE GENOMIC DNA]</scope>
    <source>
        <strain evidence="13">SURF_26</strain>
    </source>
</reference>
<protein>
    <recommendedName>
        <fullName evidence="2">histidine kinase</fullName>
        <ecNumber evidence="2">2.7.13.3</ecNumber>
    </recommendedName>
</protein>
<evidence type="ECO:0000259" key="11">
    <source>
        <dbReference type="PROSITE" id="PS50109"/>
    </source>
</evidence>
<dbReference type="Gene3D" id="3.30.565.10">
    <property type="entry name" value="Histidine kinase-like ATPase, C-terminal domain"/>
    <property type="match status" value="1"/>
</dbReference>
<evidence type="ECO:0000313" key="14">
    <source>
        <dbReference type="Proteomes" id="UP000266426"/>
    </source>
</evidence>
<dbReference type="Proteomes" id="UP000266426">
    <property type="component" value="Unassembled WGS sequence"/>
</dbReference>
<dbReference type="Pfam" id="PF02518">
    <property type="entry name" value="HATPase_c"/>
    <property type="match status" value="1"/>
</dbReference>
<comment type="catalytic activity">
    <reaction evidence="1">
        <text>ATP + protein L-histidine = ADP + protein N-phospho-L-histidine.</text>
        <dbReference type="EC" id="2.7.13.3"/>
    </reaction>
</comment>
<dbReference type="Gene3D" id="3.30.450.20">
    <property type="entry name" value="PAS domain"/>
    <property type="match status" value="1"/>
</dbReference>
<dbReference type="Pfam" id="PF10114">
    <property type="entry name" value="PocR"/>
    <property type="match status" value="1"/>
</dbReference>
<dbReference type="CDD" id="cd00082">
    <property type="entry name" value="HisKA"/>
    <property type="match status" value="1"/>
</dbReference>
<dbReference type="InterPro" id="IPR050351">
    <property type="entry name" value="BphY/WalK/GraS-like"/>
</dbReference>
<evidence type="ECO:0000256" key="6">
    <source>
        <dbReference type="ARBA" id="ARBA00022777"/>
    </source>
</evidence>
<dbReference type="GO" id="GO:0030295">
    <property type="term" value="F:protein kinase activator activity"/>
    <property type="evidence" value="ECO:0007669"/>
    <property type="project" value="TreeGrafter"/>
</dbReference>
<dbReference type="EMBL" id="QZJZ01000076">
    <property type="protein sequence ID" value="RJP57717.1"/>
    <property type="molecule type" value="Genomic_DNA"/>
</dbReference>
<evidence type="ECO:0000256" key="1">
    <source>
        <dbReference type="ARBA" id="ARBA00000085"/>
    </source>
</evidence>
<evidence type="ECO:0000256" key="8">
    <source>
        <dbReference type="ARBA" id="ARBA00023012"/>
    </source>
</evidence>
<dbReference type="SUPFAM" id="SSF47384">
    <property type="entry name" value="Homodimeric domain of signal transducing histidine kinase"/>
    <property type="match status" value="1"/>
</dbReference>
<keyword evidence="7" id="KW-0067">ATP-binding</keyword>
<keyword evidence="5" id="KW-0547">Nucleotide-binding</keyword>
<dbReference type="FunFam" id="3.30.565.10:FF:000006">
    <property type="entry name" value="Sensor histidine kinase WalK"/>
    <property type="match status" value="1"/>
</dbReference>
<feature type="coiled-coil region" evidence="10">
    <location>
        <begin position="464"/>
        <end position="491"/>
    </location>
</feature>
<feature type="domain" description="Histidine kinase" evidence="11">
    <location>
        <begin position="498"/>
        <end position="712"/>
    </location>
</feature>
<evidence type="ECO:0000256" key="2">
    <source>
        <dbReference type="ARBA" id="ARBA00012438"/>
    </source>
</evidence>
<dbReference type="Gene3D" id="3.40.50.2300">
    <property type="match status" value="1"/>
</dbReference>
<dbReference type="PRINTS" id="PR00344">
    <property type="entry name" value="BCTRLSENSOR"/>
</dbReference>
<evidence type="ECO:0000256" key="3">
    <source>
        <dbReference type="ARBA" id="ARBA00022553"/>
    </source>
</evidence>
<dbReference type="CDD" id="cd00156">
    <property type="entry name" value="REC"/>
    <property type="match status" value="1"/>
</dbReference>
<dbReference type="InterPro" id="IPR003594">
    <property type="entry name" value="HATPase_dom"/>
</dbReference>
<dbReference type="InterPro" id="IPR036097">
    <property type="entry name" value="HisK_dim/P_sf"/>
</dbReference>
<gene>
    <name evidence="13" type="ORF">C4541_09660</name>
</gene>
<dbReference type="EC" id="2.7.13.3" evidence="2"/>
<dbReference type="InterPro" id="IPR001789">
    <property type="entry name" value="Sig_transdc_resp-reg_receiver"/>
</dbReference>
<organism evidence="13 14">
    <name type="scientific">Candidatus Auribacter fodinae</name>
    <dbReference type="NCBI Taxonomy" id="2093366"/>
    <lineage>
        <taxon>Bacteria</taxon>
        <taxon>Pseudomonadati</taxon>
        <taxon>Candidatus Auribacterota</taxon>
        <taxon>Candidatus Auribacteria</taxon>
        <taxon>Candidatus Auribacterales</taxon>
        <taxon>Candidatus Auribacteraceae</taxon>
        <taxon>Candidatus Auribacter</taxon>
    </lineage>
</organism>
<dbReference type="SUPFAM" id="SSF52172">
    <property type="entry name" value="CheY-like"/>
    <property type="match status" value="1"/>
</dbReference>
<dbReference type="InterPro" id="IPR003661">
    <property type="entry name" value="HisK_dim/P_dom"/>
</dbReference>
<dbReference type="AlphaFoldDB" id="A0A3A4R4G6"/>
<evidence type="ECO:0000256" key="9">
    <source>
        <dbReference type="PROSITE-ProRule" id="PRU00169"/>
    </source>
</evidence>
<name>A0A3A4R4G6_9BACT</name>
<dbReference type="PANTHER" id="PTHR42878:SF7">
    <property type="entry name" value="SENSOR HISTIDINE KINASE GLRK"/>
    <property type="match status" value="1"/>
</dbReference>
<dbReference type="GO" id="GO:0007234">
    <property type="term" value="P:osmosensory signaling via phosphorelay pathway"/>
    <property type="evidence" value="ECO:0007669"/>
    <property type="project" value="TreeGrafter"/>
</dbReference>
<dbReference type="Gene3D" id="1.10.287.130">
    <property type="match status" value="1"/>
</dbReference>
<evidence type="ECO:0000256" key="4">
    <source>
        <dbReference type="ARBA" id="ARBA00022679"/>
    </source>
</evidence>
<proteinExistence type="predicted"/>
<keyword evidence="8" id="KW-0902">Two-component regulatory system</keyword>
<dbReference type="InterPro" id="IPR035965">
    <property type="entry name" value="PAS-like_dom_sf"/>
</dbReference>
<feature type="domain" description="Response regulatory" evidence="12">
    <location>
        <begin position="19"/>
        <end position="131"/>
    </location>
</feature>
<accession>A0A3A4R4G6</accession>
<dbReference type="SUPFAM" id="SSF55874">
    <property type="entry name" value="ATPase domain of HSP90 chaperone/DNA topoisomerase II/histidine kinase"/>
    <property type="match status" value="1"/>
</dbReference>
<dbReference type="GO" id="GO:0000155">
    <property type="term" value="F:phosphorelay sensor kinase activity"/>
    <property type="evidence" value="ECO:0007669"/>
    <property type="project" value="InterPro"/>
</dbReference>
<dbReference type="GO" id="GO:0005524">
    <property type="term" value="F:ATP binding"/>
    <property type="evidence" value="ECO:0007669"/>
    <property type="project" value="UniProtKB-KW"/>
</dbReference>
<evidence type="ECO:0000259" key="12">
    <source>
        <dbReference type="PROSITE" id="PS50110"/>
    </source>
</evidence>
<dbReference type="InterPro" id="IPR018771">
    <property type="entry name" value="PocR_dom"/>
</dbReference>
<comment type="caution">
    <text evidence="13">The sequence shown here is derived from an EMBL/GenBank/DDBJ whole genome shotgun (WGS) entry which is preliminary data.</text>
</comment>
<dbReference type="InterPro" id="IPR004358">
    <property type="entry name" value="Sig_transdc_His_kin-like_C"/>
</dbReference>
<dbReference type="SMART" id="SM00387">
    <property type="entry name" value="HATPase_c"/>
    <property type="match status" value="1"/>
</dbReference>
<dbReference type="InterPro" id="IPR011006">
    <property type="entry name" value="CheY-like_superfamily"/>
</dbReference>
<dbReference type="SMART" id="SM00388">
    <property type="entry name" value="HisKA"/>
    <property type="match status" value="1"/>
</dbReference>
<dbReference type="SUPFAM" id="SSF55785">
    <property type="entry name" value="PYP-like sensor domain (PAS domain)"/>
    <property type="match status" value="1"/>
</dbReference>
<dbReference type="PROSITE" id="PS50110">
    <property type="entry name" value="RESPONSE_REGULATORY"/>
    <property type="match status" value="1"/>
</dbReference>
<evidence type="ECO:0000256" key="7">
    <source>
        <dbReference type="ARBA" id="ARBA00022840"/>
    </source>
</evidence>
<evidence type="ECO:0000313" key="13">
    <source>
        <dbReference type="EMBL" id="RJP57717.1"/>
    </source>
</evidence>
<sequence>MYGLYLITEKDNMDEPLFNLLLVDPNDNDCKIIRNAFNSYFDRCVISAAHSVSDARDCLNSNTYNIIILNAALSGDDGTAFLRTLKKAPVIAMIDPLNKKHAADPTNAGAVTYVVKTKAVMRKLPELADQILAENNLNYKKNCLNTNVSEQYKNLYYSMEEGIVLHEIIFDGQGTPIDYVIVDVNPSYEKILCIKRADAIGKYAADLYNSPTPPYLDLYSRVVQTGQPTSFDTYYAPMKKYFSISVFKIDDSEFATVFKDVTSVKHMFDQMKHRTSRLKSKLDKLLSAQDSLDFFSISDITNIDELQKIQDIFSQVTNVASVIVDNKGNRITSPSNECQPCYNYTKTPTACHGCPLTRYMLNRNTGTNNEYTSAFEPYFDREEAPIVIAGKEMAKWIIGKCILKHADENLIQKISKKKQITIEEVIAQLTSRNNHHQIPFEKIKEFLWLLAKEISTLGYNNLTLAKELENKKIFEQERDALIHELEEKNKELQQFAYAVSHDLKSPLITVQGYLGLIKRNLNNESIEQFNHDLSRISNAVSKMQMLLDDLLELSRVGSVNHDIESFSLTDVVYEAIELVQGRILERNVTVTVDPSLPEIIGDRVRIMQLFQNLIDNAVKFIGDTERPLIEIGYQEIDNQPCVFVRDNGIGIAVKDQSKIFELFTKLDPDSSGTGIGLTLVKRIVEMHDGTIWYTSEGAGKGSTFYIAFPVENTTNHL</sequence>
<dbReference type="PANTHER" id="PTHR42878">
    <property type="entry name" value="TWO-COMPONENT HISTIDINE KINASE"/>
    <property type="match status" value="1"/>
</dbReference>
<dbReference type="GO" id="GO:0000156">
    <property type="term" value="F:phosphorelay response regulator activity"/>
    <property type="evidence" value="ECO:0007669"/>
    <property type="project" value="TreeGrafter"/>
</dbReference>
<keyword evidence="6" id="KW-0418">Kinase</keyword>
<comment type="caution">
    <text evidence="9">Lacks conserved residue(s) required for the propagation of feature annotation.</text>
</comment>
<dbReference type="PROSITE" id="PS50109">
    <property type="entry name" value="HIS_KIN"/>
    <property type="match status" value="1"/>
</dbReference>
<dbReference type="InterPro" id="IPR036890">
    <property type="entry name" value="HATPase_C_sf"/>
</dbReference>
<keyword evidence="10" id="KW-0175">Coiled coil</keyword>
<evidence type="ECO:0000256" key="5">
    <source>
        <dbReference type="ARBA" id="ARBA00022741"/>
    </source>
</evidence>
<dbReference type="InterPro" id="IPR005467">
    <property type="entry name" value="His_kinase_dom"/>
</dbReference>
<keyword evidence="3" id="KW-0597">Phosphoprotein</keyword>